<protein>
    <submittedName>
        <fullName evidence="10">ATP-binding cassette domain-containing protein</fullName>
    </submittedName>
</protein>
<feature type="transmembrane region" description="Helical" evidence="7">
    <location>
        <begin position="132"/>
        <end position="149"/>
    </location>
</feature>
<dbReference type="SUPFAM" id="SSF90123">
    <property type="entry name" value="ABC transporter transmembrane region"/>
    <property type="match status" value="1"/>
</dbReference>
<dbReference type="InterPro" id="IPR039421">
    <property type="entry name" value="Type_1_exporter"/>
</dbReference>
<dbReference type="InterPro" id="IPR036640">
    <property type="entry name" value="ABC1_TM_sf"/>
</dbReference>
<dbReference type="PANTHER" id="PTHR43394:SF1">
    <property type="entry name" value="ATP-BINDING CASSETTE SUB-FAMILY B MEMBER 10, MITOCHONDRIAL"/>
    <property type="match status" value="1"/>
</dbReference>
<dbReference type="GO" id="GO:0005886">
    <property type="term" value="C:plasma membrane"/>
    <property type="evidence" value="ECO:0007669"/>
    <property type="project" value="UniProtKB-SubCell"/>
</dbReference>
<dbReference type="Gene3D" id="1.20.1560.10">
    <property type="entry name" value="ABC transporter type 1, transmembrane domain"/>
    <property type="match status" value="1"/>
</dbReference>
<dbReference type="SMART" id="SM00382">
    <property type="entry name" value="AAA"/>
    <property type="match status" value="1"/>
</dbReference>
<evidence type="ECO:0000259" key="8">
    <source>
        <dbReference type="PROSITE" id="PS50893"/>
    </source>
</evidence>
<evidence type="ECO:0000259" key="9">
    <source>
        <dbReference type="PROSITE" id="PS50929"/>
    </source>
</evidence>
<dbReference type="GO" id="GO:0015421">
    <property type="term" value="F:ABC-type oligopeptide transporter activity"/>
    <property type="evidence" value="ECO:0007669"/>
    <property type="project" value="TreeGrafter"/>
</dbReference>
<keyword evidence="11" id="KW-1185">Reference proteome</keyword>
<gene>
    <name evidence="10" type="ORF">GRQ65_15315</name>
</gene>
<evidence type="ECO:0000256" key="3">
    <source>
        <dbReference type="ARBA" id="ARBA00022741"/>
    </source>
</evidence>
<dbReference type="GO" id="GO:0016887">
    <property type="term" value="F:ATP hydrolysis activity"/>
    <property type="evidence" value="ECO:0007669"/>
    <property type="project" value="InterPro"/>
</dbReference>
<reference evidence="10 11" key="1">
    <citation type="submission" date="2019-12" db="EMBL/GenBank/DDBJ databases">
        <authorList>
            <person name="Kun Z."/>
        </authorList>
    </citation>
    <scope>NUCLEOTIDE SEQUENCE [LARGE SCALE GENOMIC DNA]</scope>
    <source>
        <strain evidence="10 11">YIM 123512</strain>
    </source>
</reference>
<evidence type="ECO:0000313" key="10">
    <source>
        <dbReference type="EMBL" id="MXG90917.1"/>
    </source>
</evidence>
<dbReference type="PROSITE" id="PS50893">
    <property type="entry name" value="ABC_TRANSPORTER_2"/>
    <property type="match status" value="1"/>
</dbReference>
<dbReference type="InterPro" id="IPR027417">
    <property type="entry name" value="P-loop_NTPase"/>
</dbReference>
<evidence type="ECO:0000256" key="2">
    <source>
        <dbReference type="ARBA" id="ARBA00022692"/>
    </source>
</evidence>
<dbReference type="InterPro" id="IPR003593">
    <property type="entry name" value="AAA+_ATPase"/>
</dbReference>
<keyword evidence="5 7" id="KW-1133">Transmembrane helix</keyword>
<comment type="subcellular location">
    <subcellularLocation>
        <location evidence="1">Cell membrane</location>
        <topology evidence="1">Multi-pass membrane protein</topology>
    </subcellularLocation>
</comment>
<organism evidence="10 11">
    <name type="scientific">Nocardioides flavescens</name>
    <dbReference type="NCBI Taxonomy" id="2691959"/>
    <lineage>
        <taxon>Bacteria</taxon>
        <taxon>Bacillati</taxon>
        <taxon>Actinomycetota</taxon>
        <taxon>Actinomycetes</taxon>
        <taxon>Propionibacteriales</taxon>
        <taxon>Nocardioidaceae</taxon>
        <taxon>Nocardioides</taxon>
    </lineage>
</organism>
<dbReference type="PROSITE" id="PS00211">
    <property type="entry name" value="ABC_TRANSPORTER_1"/>
    <property type="match status" value="1"/>
</dbReference>
<dbReference type="GO" id="GO:0005524">
    <property type="term" value="F:ATP binding"/>
    <property type="evidence" value="ECO:0007669"/>
    <property type="project" value="UniProtKB-KW"/>
</dbReference>
<evidence type="ECO:0000313" key="11">
    <source>
        <dbReference type="Proteomes" id="UP000473325"/>
    </source>
</evidence>
<dbReference type="EMBL" id="WUEK01000009">
    <property type="protein sequence ID" value="MXG90917.1"/>
    <property type="molecule type" value="Genomic_DNA"/>
</dbReference>
<comment type="caution">
    <text evidence="10">The sequence shown here is derived from an EMBL/GenBank/DDBJ whole genome shotgun (WGS) entry which is preliminary data.</text>
</comment>
<dbReference type="Pfam" id="PF00005">
    <property type="entry name" value="ABC_tran"/>
    <property type="match status" value="1"/>
</dbReference>
<dbReference type="InterPro" id="IPR011527">
    <property type="entry name" value="ABC1_TM_dom"/>
</dbReference>
<keyword evidence="6 7" id="KW-0472">Membrane</keyword>
<dbReference type="InterPro" id="IPR003439">
    <property type="entry name" value="ABC_transporter-like_ATP-bd"/>
</dbReference>
<feature type="domain" description="ABC transporter" evidence="8">
    <location>
        <begin position="310"/>
        <end position="544"/>
    </location>
</feature>
<dbReference type="InterPro" id="IPR017871">
    <property type="entry name" value="ABC_transporter-like_CS"/>
</dbReference>
<feature type="transmembrane region" description="Helical" evidence="7">
    <location>
        <begin position="244"/>
        <end position="266"/>
    </location>
</feature>
<sequence length="560" mass="58641">MVLGAAAVGWATDHLVLPLLDGGRVPASTWWQAAGVVLGVSAVRCATIWIRGVATGRVQHRAQAETRRAVVHRYLHLDLGWHRRHPPGRLLAHAVSDVDAVWSPVQWLYFALGMGCMLVGALVQLAQASPSLAGVGAGLVLSVLAVNVVQQRLLTPRTREGQAARGEVARTVHESIEGGPVVRSLGLADVEDARVAPGVERVRLANTRIAAVSAVFDPLLELLPTVAVLAVLGLGARSVTAGELSLGTLVGVCYLLLTVSIPLSVLSRFLSILPLAVAGHERVADVLAAPLAAIGAETPTEPATPLPTGIEVRGASVHRDGATLLRDVDLRVEPGTLLAVVGATGAGKTTLVDLLLGLALPARGEVLVDGRPLTELSIAARSRALGLVGQSPFLFADSIRANLALDLEVADERLWAALEEAEVADVVADLPAGLDSVVGERGATLSGGQRQRVCLARALLRDPRLLVLDDATSALDPRVELRVLRRLRRRVDAGACTVVLVASRPAPLSFADRVVFLADGAVAATGTHDELLERAPAYRRIVTAYADGRPGRDGDRALAG</sequence>
<evidence type="ECO:0000256" key="4">
    <source>
        <dbReference type="ARBA" id="ARBA00022840"/>
    </source>
</evidence>
<dbReference type="PANTHER" id="PTHR43394">
    <property type="entry name" value="ATP-DEPENDENT PERMEASE MDL1, MITOCHONDRIAL"/>
    <property type="match status" value="1"/>
</dbReference>
<feature type="domain" description="ABC transmembrane type-1" evidence="9">
    <location>
        <begin position="1"/>
        <end position="275"/>
    </location>
</feature>
<feature type="transmembrane region" description="Helical" evidence="7">
    <location>
        <begin position="107"/>
        <end position="126"/>
    </location>
</feature>
<feature type="transmembrane region" description="Helical" evidence="7">
    <location>
        <begin position="30"/>
        <end position="50"/>
    </location>
</feature>
<dbReference type="AlphaFoldDB" id="A0A6L7ETU5"/>
<dbReference type="SUPFAM" id="SSF52540">
    <property type="entry name" value="P-loop containing nucleoside triphosphate hydrolases"/>
    <property type="match status" value="1"/>
</dbReference>
<dbReference type="PROSITE" id="PS50929">
    <property type="entry name" value="ABC_TM1F"/>
    <property type="match status" value="1"/>
</dbReference>
<accession>A0A6L7ETU5</accession>
<proteinExistence type="predicted"/>
<evidence type="ECO:0000256" key="5">
    <source>
        <dbReference type="ARBA" id="ARBA00022989"/>
    </source>
</evidence>
<dbReference type="Gene3D" id="3.40.50.300">
    <property type="entry name" value="P-loop containing nucleotide triphosphate hydrolases"/>
    <property type="match status" value="1"/>
</dbReference>
<dbReference type="Pfam" id="PF00664">
    <property type="entry name" value="ABC_membrane"/>
    <property type="match status" value="1"/>
</dbReference>
<evidence type="ECO:0000256" key="7">
    <source>
        <dbReference type="SAM" id="Phobius"/>
    </source>
</evidence>
<keyword evidence="4 10" id="KW-0067">ATP-binding</keyword>
<evidence type="ECO:0000256" key="6">
    <source>
        <dbReference type="ARBA" id="ARBA00023136"/>
    </source>
</evidence>
<name>A0A6L7ETU5_9ACTN</name>
<dbReference type="Proteomes" id="UP000473325">
    <property type="component" value="Unassembled WGS sequence"/>
</dbReference>
<evidence type="ECO:0000256" key="1">
    <source>
        <dbReference type="ARBA" id="ARBA00004651"/>
    </source>
</evidence>
<keyword evidence="3" id="KW-0547">Nucleotide-binding</keyword>
<keyword evidence="2 7" id="KW-0812">Transmembrane</keyword>